<dbReference type="EMBL" id="JAHRIP010014058">
    <property type="protein sequence ID" value="MEQ2285614.1"/>
    <property type="molecule type" value="Genomic_DNA"/>
</dbReference>
<keyword evidence="3" id="KW-1185">Reference proteome</keyword>
<name>A0ABV0XVU4_9TELE</name>
<organism evidence="2 3">
    <name type="scientific">Ameca splendens</name>
    <dbReference type="NCBI Taxonomy" id="208324"/>
    <lineage>
        <taxon>Eukaryota</taxon>
        <taxon>Metazoa</taxon>
        <taxon>Chordata</taxon>
        <taxon>Craniata</taxon>
        <taxon>Vertebrata</taxon>
        <taxon>Euteleostomi</taxon>
        <taxon>Actinopterygii</taxon>
        <taxon>Neopterygii</taxon>
        <taxon>Teleostei</taxon>
        <taxon>Neoteleostei</taxon>
        <taxon>Acanthomorphata</taxon>
        <taxon>Ovalentaria</taxon>
        <taxon>Atherinomorphae</taxon>
        <taxon>Cyprinodontiformes</taxon>
        <taxon>Goodeidae</taxon>
        <taxon>Ameca</taxon>
    </lineage>
</organism>
<comment type="caution">
    <text evidence="2">The sequence shown here is derived from an EMBL/GenBank/DDBJ whole genome shotgun (WGS) entry which is preliminary data.</text>
</comment>
<reference evidence="2 3" key="1">
    <citation type="submission" date="2021-06" db="EMBL/GenBank/DDBJ databases">
        <authorList>
            <person name="Palmer J.M."/>
        </authorList>
    </citation>
    <scope>NUCLEOTIDE SEQUENCE [LARGE SCALE GENOMIC DNA]</scope>
    <source>
        <strain evidence="2 3">AS_MEX2019</strain>
        <tissue evidence="2">Muscle</tissue>
    </source>
</reference>
<accession>A0ABV0XVU4</accession>
<dbReference type="Proteomes" id="UP001469553">
    <property type="component" value="Unassembled WGS sequence"/>
</dbReference>
<evidence type="ECO:0000313" key="2">
    <source>
        <dbReference type="EMBL" id="MEQ2285614.1"/>
    </source>
</evidence>
<gene>
    <name evidence="2" type="ORF">AMECASPLE_033776</name>
</gene>
<proteinExistence type="predicted"/>
<feature type="region of interest" description="Disordered" evidence="1">
    <location>
        <begin position="19"/>
        <end position="48"/>
    </location>
</feature>
<sequence>MPWCQIFWSCTKQLIEQEEESKQHSSLPSKRGHQPKQKDGSPSWSSMCCKTPLKEVLLRARLFTVI</sequence>
<evidence type="ECO:0000313" key="3">
    <source>
        <dbReference type="Proteomes" id="UP001469553"/>
    </source>
</evidence>
<protein>
    <submittedName>
        <fullName evidence="2">Uncharacterized protein</fullName>
    </submittedName>
</protein>
<evidence type="ECO:0000256" key="1">
    <source>
        <dbReference type="SAM" id="MobiDB-lite"/>
    </source>
</evidence>